<gene>
    <name evidence="7" type="primary">mltG</name>
    <name evidence="9" type="ORF">EV696_101235</name>
</gene>
<dbReference type="Pfam" id="PF02618">
    <property type="entry name" value="YceG"/>
    <property type="match status" value="1"/>
</dbReference>
<comment type="caution">
    <text evidence="9">The sequence shown here is derived from an EMBL/GenBank/DDBJ whole genome shotgun (WGS) entry which is preliminary data.</text>
</comment>
<evidence type="ECO:0000256" key="3">
    <source>
        <dbReference type="ARBA" id="ARBA00022989"/>
    </source>
</evidence>
<reference evidence="9 10" key="1">
    <citation type="submission" date="2019-03" db="EMBL/GenBank/DDBJ databases">
        <title>Genomic Encyclopedia of Type Strains, Phase IV (KMG-IV): sequencing the most valuable type-strain genomes for metagenomic binning, comparative biology and taxonomic classification.</title>
        <authorList>
            <person name="Goeker M."/>
        </authorList>
    </citation>
    <scope>NUCLEOTIDE SEQUENCE [LARGE SCALE GENOMIC DNA]</scope>
    <source>
        <strain evidence="9 10">DSM 103792</strain>
    </source>
</reference>
<evidence type="ECO:0000256" key="7">
    <source>
        <dbReference type="HAMAP-Rule" id="MF_02065"/>
    </source>
</evidence>
<evidence type="ECO:0000313" key="9">
    <source>
        <dbReference type="EMBL" id="TDQ51262.1"/>
    </source>
</evidence>
<dbReference type="FunFam" id="3.30.160.60:FF:000242">
    <property type="entry name" value="Endolytic murein transglycosylase"/>
    <property type="match status" value="1"/>
</dbReference>
<evidence type="ECO:0000313" key="10">
    <source>
        <dbReference type="Proteomes" id="UP000295375"/>
    </source>
</evidence>
<dbReference type="NCBIfam" id="TIGR00247">
    <property type="entry name" value="endolytic transglycosylase MltG"/>
    <property type="match status" value="1"/>
</dbReference>
<dbReference type="OrthoDB" id="9814591at2"/>
<name>A0A4R6UVJ6_9GAMM</name>
<evidence type="ECO:0000256" key="6">
    <source>
        <dbReference type="ARBA" id="ARBA00023316"/>
    </source>
</evidence>
<dbReference type="Gene3D" id="3.30.1490.480">
    <property type="entry name" value="Endolytic murein transglycosylase"/>
    <property type="match status" value="1"/>
</dbReference>
<evidence type="ECO:0000256" key="8">
    <source>
        <dbReference type="SAM" id="Coils"/>
    </source>
</evidence>
<accession>A0A4R6UVJ6</accession>
<keyword evidence="7" id="KW-0997">Cell inner membrane</keyword>
<proteinExistence type="inferred from homology"/>
<organism evidence="9 10">
    <name type="scientific">Permianibacter aggregans</name>
    <dbReference type="NCBI Taxonomy" id="1510150"/>
    <lineage>
        <taxon>Bacteria</taxon>
        <taxon>Pseudomonadati</taxon>
        <taxon>Pseudomonadota</taxon>
        <taxon>Gammaproteobacteria</taxon>
        <taxon>Pseudomonadales</taxon>
        <taxon>Pseudomonadaceae</taxon>
        <taxon>Permianibacter</taxon>
    </lineage>
</organism>
<dbReference type="EC" id="4.2.2.29" evidence="7"/>
<keyword evidence="8" id="KW-0175">Coiled coil</keyword>
<keyword evidence="10" id="KW-1185">Reference proteome</keyword>
<dbReference type="PANTHER" id="PTHR30518">
    <property type="entry name" value="ENDOLYTIC MUREIN TRANSGLYCOSYLASE"/>
    <property type="match status" value="1"/>
</dbReference>
<dbReference type="CDD" id="cd08010">
    <property type="entry name" value="MltG_like"/>
    <property type="match status" value="1"/>
</dbReference>
<dbReference type="GO" id="GO:0009252">
    <property type="term" value="P:peptidoglycan biosynthetic process"/>
    <property type="evidence" value="ECO:0007669"/>
    <property type="project" value="UniProtKB-UniRule"/>
</dbReference>
<evidence type="ECO:0000256" key="5">
    <source>
        <dbReference type="ARBA" id="ARBA00023239"/>
    </source>
</evidence>
<dbReference type="RefSeq" id="WP_133587111.1">
    <property type="nucleotide sequence ID" value="NZ_CP037953.1"/>
</dbReference>
<dbReference type="EMBL" id="SNYM01000001">
    <property type="protein sequence ID" value="TDQ51262.1"/>
    <property type="molecule type" value="Genomic_DNA"/>
</dbReference>
<comment type="similarity">
    <text evidence="7">Belongs to the transglycosylase MltG family.</text>
</comment>
<dbReference type="PANTHER" id="PTHR30518:SF2">
    <property type="entry name" value="ENDOLYTIC MUREIN TRANSGLYCOSYLASE"/>
    <property type="match status" value="1"/>
</dbReference>
<keyword evidence="1 7" id="KW-1003">Cell membrane</keyword>
<feature type="coiled-coil region" evidence="8">
    <location>
        <begin position="169"/>
        <end position="196"/>
    </location>
</feature>
<keyword evidence="2 7" id="KW-0812">Transmembrane</keyword>
<comment type="catalytic activity">
    <reaction evidence="7">
        <text>a peptidoglycan chain = a peptidoglycan chain with N-acetyl-1,6-anhydromuramyl-[peptide] at the reducing end + a peptidoglycan chain with N-acetylglucosamine at the non-reducing end.</text>
        <dbReference type="EC" id="4.2.2.29"/>
    </reaction>
</comment>
<dbReference type="GO" id="GO:0005886">
    <property type="term" value="C:plasma membrane"/>
    <property type="evidence" value="ECO:0007669"/>
    <property type="project" value="UniProtKB-UniRule"/>
</dbReference>
<protein>
    <recommendedName>
        <fullName evidence="7">Endolytic murein transglycosylase</fullName>
        <ecNumber evidence="7">4.2.2.29</ecNumber>
    </recommendedName>
    <alternativeName>
        <fullName evidence="7">Peptidoglycan lytic transglycosylase</fullName>
    </alternativeName>
    <alternativeName>
        <fullName evidence="7">Peptidoglycan polymerization terminase</fullName>
    </alternativeName>
</protein>
<comment type="function">
    <text evidence="7">Functions as a peptidoglycan terminase that cleaves nascent peptidoglycan strands endolytically to terminate their elongation.</text>
</comment>
<keyword evidence="3 7" id="KW-1133">Transmembrane helix</keyword>
<evidence type="ECO:0000256" key="1">
    <source>
        <dbReference type="ARBA" id="ARBA00022475"/>
    </source>
</evidence>
<evidence type="ECO:0000256" key="4">
    <source>
        <dbReference type="ARBA" id="ARBA00023136"/>
    </source>
</evidence>
<dbReference type="Gene3D" id="3.30.160.60">
    <property type="entry name" value="Classic Zinc Finger"/>
    <property type="match status" value="1"/>
</dbReference>
<dbReference type="GO" id="GO:0008932">
    <property type="term" value="F:lytic endotransglycosylase activity"/>
    <property type="evidence" value="ECO:0007669"/>
    <property type="project" value="UniProtKB-UniRule"/>
</dbReference>
<dbReference type="AlphaFoldDB" id="A0A4R6UVJ6"/>
<dbReference type="HAMAP" id="MF_02065">
    <property type="entry name" value="MltG"/>
    <property type="match status" value="1"/>
</dbReference>
<feature type="site" description="Important for catalytic activity" evidence="7">
    <location>
        <position position="219"/>
    </location>
</feature>
<keyword evidence="6 7" id="KW-0961">Cell wall biogenesis/degradation</keyword>
<keyword evidence="4 7" id="KW-0472">Membrane</keyword>
<sequence>MIRSLFKLLILASLVLLAAAVFVFLELRALSEQPVQLEPNGVEYEVPPGFSASQLLRDWQQRGWITASPYYRFYFHRYPEQAAIKSGQYHLPAGESLHSLLQRIIKGDVLSYPFTIIEGWNIYDLRRALQRAPHLQQQTAAMDDVALMDALGSPGLHPEGQFYPETYRYTASESDLDILRRAHKRLQKELDEAWQQRQADLPYQWPYEALIMASIVEKETAVPAERQQIAGVFVRRLQRGMRLQTDPTVIYGMGQSYDGNIRKKDLRTDTAYNTYTRGGLPPTPIAMPTRASIDAALHPDDGEALYFVARGDGSHVFSATLEQHNRAVADYLKTLRQKRRR</sequence>
<evidence type="ECO:0000256" key="2">
    <source>
        <dbReference type="ARBA" id="ARBA00022692"/>
    </source>
</evidence>
<keyword evidence="5 7" id="KW-0456">Lyase</keyword>
<dbReference type="InterPro" id="IPR003770">
    <property type="entry name" value="MLTG-like"/>
</dbReference>
<dbReference type="GO" id="GO:0071555">
    <property type="term" value="P:cell wall organization"/>
    <property type="evidence" value="ECO:0007669"/>
    <property type="project" value="UniProtKB-KW"/>
</dbReference>
<dbReference type="Proteomes" id="UP000295375">
    <property type="component" value="Unassembled WGS sequence"/>
</dbReference>